<dbReference type="CTD" id="158521"/>
<reference evidence="3 4" key="1">
    <citation type="journal article" date="2012" name="Nature">
        <title>The bonobo genome compared with the chimpanzee and human genomes.</title>
        <authorList>
            <person name="Prufer K."/>
            <person name="Munch K."/>
            <person name="Hellmann I."/>
            <person name="Akagi K."/>
            <person name="Miller J.R."/>
            <person name="Walenz B."/>
            <person name="Koren S."/>
            <person name="Sutton G."/>
            <person name="Kodira C."/>
            <person name="Winer R."/>
            <person name="Knight J.R."/>
            <person name="Mullikin J.C."/>
            <person name="Meader S.J."/>
            <person name="Ponting C.P."/>
            <person name="Lunter G."/>
            <person name="Higashino S."/>
            <person name="Hobolth A."/>
            <person name="Dutheil J."/>
            <person name="Karakoc E."/>
            <person name="Alkan C."/>
            <person name="Sajjadian S."/>
            <person name="Catacchio C.R."/>
            <person name="Ventura M."/>
            <person name="Marques-Bonet T."/>
            <person name="Eichler E.E."/>
            <person name="Andre C."/>
            <person name="Atencia R."/>
            <person name="Mugisha L."/>
            <person name="Junhold J."/>
            <person name="Patterson N."/>
            <person name="Siebauer M."/>
            <person name="Good J.M."/>
            <person name="Fischer A."/>
            <person name="Ptak S.E."/>
            <person name="Lachmann M."/>
            <person name="Symer D.E."/>
            <person name="Mailund T."/>
            <person name="Schierup M.H."/>
            <person name="Andres A.M."/>
            <person name="Kelso J."/>
            <person name="Paabo S."/>
        </authorList>
    </citation>
    <scope>NUCLEOTIDE SEQUENCE [LARGE SCALE GENOMIC DNA]</scope>
</reference>
<keyword evidence="2" id="KW-1133">Transmembrane helix</keyword>
<evidence type="ECO:0000256" key="1">
    <source>
        <dbReference type="SAM" id="MobiDB-lite"/>
    </source>
</evidence>
<feature type="compositionally biased region" description="Basic and acidic residues" evidence="1">
    <location>
        <begin position="239"/>
        <end position="255"/>
    </location>
</feature>
<dbReference type="STRING" id="9597.ENSPPAP00000017804"/>
<sequence length="255" mass="29215">MSSHRRKARGRNRRSNRAMRVAHLELATYELAATASNPESSPPGYQAAMADRPQPGWREYLKMRVSKPFGMLLLSIWILLLVCYYLSYYLCSGSSYFVVANGCVLPNSENAHGQSLEEDSAWEALLNFFFPTTCVLRENQGVKPCNELQDFSESECLRHKCCFSSLGTTSFKCFAPFRDVPKQMMQMFGLGAISLIILVCLPIYCRSLFWRSEPADDLQRQDNTVVTGLKKRRKRKRKSEMLQKEARGREEHGEE</sequence>
<dbReference type="GeneID" id="100978841"/>
<dbReference type="PANTHER" id="PTHR37360">
    <property type="entry name" value="FRAGILE X MENTAL RETARDATION 1 NEIGHBOR PROTEIN"/>
    <property type="match status" value="1"/>
</dbReference>
<dbReference type="InterPro" id="IPR055331">
    <property type="entry name" value="FMR1-like"/>
</dbReference>
<keyword evidence="4" id="KW-1185">Reference proteome</keyword>
<feature type="transmembrane region" description="Helical" evidence="2">
    <location>
        <begin position="184"/>
        <end position="204"/>
    </location>
</feature>
<dbReference type="KEGG" id="pps:100978841"/>
<dbReference type="Ensembl" id="ENSPPAT00000040521.1">
    <property type="protein sequence ID" value="ENSPPAP00000017804.1"/>
    <property type="gene ID" value="ENSPPAG00000032015.1"/>
</dbReference>
<proteinExistence type="predicted"/>
<keyword evidence="2" id="KW-0472">Membrane</keyword>
<evidence type="ECO:0000256" key="2">
    <source>
        <dbReference type="SAM" id="Phobius"/>
    </source>
</evidence>
<name>A0A2R9ASG0_PANPA</name>
<dbReference type="GeneTree" id="ENSGT00390000007953"/>
<reference evidence="3" key="2">
    <citation type="submission" date="2025-08" db="UniProtKB">
        <authorList>
            <consortium name="Ensembl"/>
        </authorList>
    </citation>
    <scope>IDENTIFICATION</scope>
</reference>
<feature type="region of interest" description="Disordered" evidence="1">
    <location>
        <begin position="221"/>
        <end position="255"/>
    </location>
</feature>
<accession>A0A2R9ASG0</accession>
<evidence type="ECO:0000313" key="4">
    <source>
        <dbReference type="Proteomes" id="UP000240080"/>
    </source>
</evidence>
<dbReference type="Proteomes" id="UP000240080">
    <property type="component" value="Chromosome X"/>
</dbReference>
<protein>
    <submittedName>
        <fullName evidence="3">FMR1 neighbor</fullName>
    </submittedName>
</protein>
<gene>
    <name evidence="3" type="primary">FMR1NB</name>
</gene>
<dbReference type="OrthoDB" id="9837391at2759"/>
<dbReference type="RefSeq" id="XP_003806869.1">
    <property type="nucleotide sequence ID" value="XM_003806821.4"/>
</dbReference>
<keyword evidence="2" id="KW-0812">Transmembrane</keyword>
<feature type="transmembrane region" description="Helical" evidence="2">
    <location>
        <begin position="68"/>
        <end position="87"/>
    </location>
</feature>
<evidence type="ECO:0000313" key="3">
    <source>
        <dbReference type="Ensembl" id="ENSPPAP00000017804.1"/>
    </source>
</evidence>
<reference evidence="3" key="3">
    <citation type="submission" date="2025-09" db="UniProtKB">
        <authorList>
            <consortium name="Ensembl"/>
        </authorList>
    </citation>
    <scope>IDENTIFICATION</scope>
</reference>
<dbReference type="PANTHER" id="PTHR37360:SF1">
    <property type="entry name" value="FMR1 NEIGHBOR PROTEIN"/>
    <property type="match status" value="1"/>
</dbReference>
<dbReference type="AlphaFoldDB" id="A0A2R9ASG0"/>
<feature type="compositionally biased region" description="Basic residues" evidence="1">
    <location>
        <begin position="229"/>
        <end position="238"/>
    </location>
</feature>
<dbReference type="Bgee" id="ENSPPAG00000032015">
    <property type="expression patterns" value="Expressed in testis"/>
</dbReference>
<dbReference type="EMBL" id="AJFE02019243">
    <property type="status" value="NOT_ANNOTATED_CDS"/>
    <property type="molecule type" value="Genomic_DNA"/>
</dbReference>
<dbReference type="EMBL" id="AJFE02019244">
    <property type="status" value="NOT_ANNOTATED_CDS"/>
    <property type="molecule type" value="Genomic_DNA"/>
</dbReference>
<dbReference type="OMA" id="PIYCCSL"/>
<organism evidence="3 4">
    <name type="scientific">Pan paniscus</name>
    <name type="common">Pygmy chimpanzee</name>
    <name type="synonym">Bonobo</name>
    <dbReference type="NCBI Taxonomy" id="9597"/>
    <lineage>
        <taxon>Eukaryota</taxon>
        <taxon>Metazoa</taxon>
        <taxon>Chordata</taxon>
        <taxon>Craniata</taxon>
        <taxon>Vertebrata</taxon>
        <taxon>Euteleostomi</taxon>
        <taxon>Mammalia</taxon>
        <taxon>Eutheria</taxon>
        <taxon>Euarchontoglires</taxon>
        <taxon>Primates</taxon>
        <taxon>Haplorrhini</taxon>
        <taxon>Catarrhini</taxon>
        <taxon>Hominidae</taxon>
        <taxon>Pan</taxon>
    </lineage>
</organism>